<keyword evidence="2" id="KW-1277">Toxin-antitoxin system</keyword>
<evidence type="ECO:0000256" key="2">
    <source>
        <dbReference type="ARBA" id="ARBA00022649"/>
    </source>
</evidence>
<comment type="caution">
    <text evidence="3">The sequence shown here is derived from an EMBL/GenBank/DDBJ whole genome shotgun (WGS) entry which is preliminary data.</text>
</comment>
<evidence type="ECO:0000256" key="1">
    <source>
        <dbReference type="ARBA" id="ARBA00007521"/>
    </source>
</evidence>
<gene>
    <name evidence="3" type="ORF">RASY3_14785</name>
</gene>
<dbReference type="Proteomes" id="UP000021369">
    <property type="component" value="Unassembled WGS sequence"/>
</dbReference>
<sequence>MLEVLPITTKRSDSTLPTHVTINNDEVNGLKYVSTIEAEGKTPINKFQVRRKLGKLTDAQLEAVAEAMVYATPIVLKAFNKGVQETQLFQKLYNT</sequence>
<reference evidence="3 4" key="1">
    <citation type="submission" date="2013-06" db="EMBL/GenBank/DDBJ databases">
        <title>Rumen cellulosomics: divergent fiber-degrading strategies revealed by comparative genome-wide analysis of six Ruminococcal strains.</title>
        <authorList>
            <person name="Dassa B."/>
            <person name="Borovok I."/>
            <person name="Lamed R."/>
            <person name="Flint H."/>
            <person name="Yeoman C.J."/>
            <person name="White B."/>
            <person name="Bayer E.A."/>
        </authorList>
    </citation>
    <scope>NUCLEOTIDE SEQUENCE [LARGE SCALE GENOMIC DNA]</scope>
    <source>
        <strain evidence="3 4">SY3</strain>
    </source>
</reference>
<protein>
    <submittedName>
        <fullName evidence="3">Uncharacterized protein</fullName>
    </submittedName>
</protein>
<dbReference type="Pfam" id="PF02452">
    <property type="entry name" value="PemK_toxin"/>
    <property type="match status" value="1"/>
</dbReference>
<name>A0A011UZG7_RUMAL</name>
<accession>A0A011UZG7</accession>
<dbReference type="InterPro" id="IPR011067">
    <property type="entry name" value="Plasmid_toxin/cell-grow_inhib"/>
</dbReference>
<keyword evidence="4" id="KW-1185">Reference proteome</keyword>
<dbReference type="Gene3D" id="2.30.30.110">
    <property type="match status" value="1"/>
</dbReference>
<dbReference type="GO" id="GO:0003677">
    <property type="term" value="F:DNA binding"/>
    <property type="evidence" value="ECO:0007669"/>
    <property type="project" value="InterPro"/>
</dbReference>
<dbReference type="InterPro" id="IPR003477">
    <property type="entry name" value="PemK-like"/>
</dbReference>
<proteinExistence type="inferred from homology"/>
<dbReference type="AlphaFoldDB" id="A0A011UZG7"/>
<comment type="similarity">
    <text evidence="1">Belongs to the PemK/MazF family.</text>
</comment>
<dbReference type="SUPFAM" id="SSF50118">
    <property type="entry name" value="Cell growth inhibitor/plasmid maintenance toxic component"/>
    <property type="match status" value="1"/>
</dbReference>
<evidence type="ECO:0000313" key="3">
    <source>
        <dbReference type="EMBL" id="EXM38572.1"/>
    </source>
</evidence>
<evidence type="ECO:0000313" key="4">
    <source>
        <dbReference type="Proteomes" id="UP000021369"/>
    </source>
</evidence>
<dbReference type="EMBL" id="JEOB01000004">
    <property type="protein sequence ID" value="EXM38572.1"/>
    <property type="molecule type" value="Genomic_DNA"/>
</dbReference>
<organism evidence="3 4">
    <name type="scientific">Ruminococcus albus SY3</name>
    <dbReference type="NCBI Taxonomy" id="1341156"/>
    <lineage>
        <taxon>Bacteria</taxon>
        <taxon>Bacillati</taxon>
        <taxon>Bacillota</taxon>
        <taxon>Clostridia</taxon>
        <taxon>Eubacteriales</taxon>
        <taxon>Oscillospiraceae</taxon>
        <taxon>Ruminococcus</taxon>
    </lineage>
</organism>